<organism evidence="2 3">
    <name type="scientific">Occallatibacter riparius</name>
    <dbReference type="NCBI Taxonomy" id="1002689"/>
    <lineage>
        <taxon>Bacteria</taxon>
        <taxon>Pseudomonadati</taxon>
        <taxon>Acidobacteriota</taxon>
        <taxon>Terriglobia</taxon>
        <taxon>Terriglobales</taxon>
        <taxon>Acidobacteriaceae</taxon>
        <taxon>Occallatibacter</taxon>
    </lineage>
</organism>
<keyword evidence="1" id="KW-0472">Membrane</keyword>
<reference evidence="2" key="1">
    <citation type="submission" date="2021-04" db="EMBL/GenBank/DDBJ databases">
        <title>Phylogenetic analysis of Acidobacteriaceae.</title>
        <authorList>
            <person name="Qiu L."/>
            <person name="Zhang Q."/>
        </authorList>
    </citation>
    <scope>NUCLEOTIDE SEQUENCE</scope>
    <source>
        <strain evidence="2">DSM 25168</strain>
    </source>
</reference>
<gene>
    <name evidence="2" type="ORF">MOP44_14070</name>
</gene>
<keyword evidence="1" id="KW-0812">Transmembrane</keyword>
<dbReference type="AlphaFoldDB" id="A0A9J7BG31"/>
<name>A0A9J7BG31_9BACT</name>
<keyword evidence="3" id="KW-1185">Reference proteome</keyword>
<dbReference type="KEGG" id="orp:MOP44_14070"/>
<protein>
    <submittedName>
        <fullName evidence="2">Uncharacterized protein</fullName>
    </submittedName>
</protein>
<dbReference type="RefSeq" id="WP_260790572.1">
    <property type="nucleotide sequence ID" value="NZ_CP093313.1"/>
</dbReference>
<sequence length="71" mass="7971">MHSGHISIWFFIGVLLSVYGALIAAYGVFELITGQHANVVLWNLHAPAWWGALMLLLGLFYSIKFRPGRND</sequence>
<feature type="transmembrane region" description="Helical" evidence="1">
    <location>
        <begin position="41"/>
        <end position="63"/>
    </location>
</feature>
<keyword evidence="1" id="KW-1133">Transmembrane helix</keyword>
<proteinExistence type="predicted"/>
<dbReference type="Proteomes" id="UP001059380">
    <property type="component" value="Chromosome"/>
</dbReference>
<feature type="transmembrane region" description="Helical" evidence="1">
    <location>
        <begin position="6"/>
        <end position="29"/>
    </location>
</feature>
<accession>A0A9J7BG31</accession>
<evidence type="ECO:0000313" key="3">
    <source>
        <dbReference type="Proteomes" id="UP001059380"/>
    </source>
</evidence>
<dbReference type="EMBL" id="CP093313">
    <property type="protein sequence ID" value="UWZ81711.1"/>
    <property type="molecule type" value="Genomic_DNA"/>
</dbReference>
<evidence type="ECO:0000256" key="1">
    <source>
        <dbReference type="SAM" id="Phobius"/>
    </source>
</evidence>
<evidence type="ECO:0000313" key="2">
    <source>
        <dbReference type="EMBL" id="UWZ81711.1"/>
    </source>
</evidence>